<sequence length="169" mass="18451">MNNEIKVDYQSGECTRSSSSAQATSTNKSPSKGGGSSGSVAQATSATLGPRVNAYKLRSWSTIYTFISQSENLTRMIFSSPVQSILVGRVLTYFIVRFAGISLLSHRHESVTTTVGTHRPPNLTDLRVPFPLCVNDSDPHLLYGLFLRHRSIPEAKQPEPLSFAGRPIP</sequence>
<evidence type="ECO:0000256" key="1">
    <source>
        <dbReference type="SAM" id="MobiDB-lite"/>
    </source>
</evidence>
<dbReference type="EMBL" id="CAFZ01000506">
    <property type="protein sequence ID" value="CCA75721.1"/>
    <property type="molecule type" value="Genomic_DNA"/>
</dbReference>
<comment type="caution">
    <text evidence="2">The sequence shown here is derived from an EMBL/GenBank/DDBJ whole genome shotgun (WGS) entry which is preliminary data.</text>
</comment>
<dbReference type="HOGENOM" id="CLU_1778213_0_0_1"/>
<evidence type="ECO:0000313" key="3">
    <source>
        <dbReference type="Proteomes" id="UP000007148"/>
    </source>
</evidence>
<evidence type="ECO:0000313" key="2">
    <source>
        <dbReference type="EMBL" id="CCA75721.1"/>
    </source>
</evidence>
<feature type="compositionally biased region" description="Low complexity" evidence="1">
    <location>
        <begin position="17"/>
        <end position="31"/>
    </location>
</feature>
<reference evidence="2 3" key="1">
    <citation type="journal article" date="2011" name="PLoS Pathog.">
        <title>Endophytic Life Strategies Decoded by Genome and Transcriptome Analyses of the Mutualistic Root Symbiont Piriformospora indica.</title>
        <authorList>
            <person name="Zuccaro A."/>
            <person name="Lahrmann U."/>
            <person name="Guldener U."/>
            <person name="Langen G."/>
            <person name="Pfiffi S."/>
            <person name="Biedenkopf D."/>
            <person name="Wong P."/>
            <person name="Samans B."/>
            <person name="Grimm C."/>
            <person name="Basiewicz M."/>
            <person name="Murat C."/>
            <person name="Martin F."/>
            <person name="Kogel K.H."/>
        </authorList>
    </citation>
    <scope>NUCLEOTIDE SEQUENCE [LARGE SCALE GENOMIC DNA]</scope>
    <source>
        <strain evidence="2 3">DSM 11827</strain>
    </source>
</reference>
<proteinExistence type="predicted"/>
<gene>
    <name evidence="2" type="ORF">PIIN_09711</name>
</gene>
<organism evidence="2 3">
    <name type="scientific">Serendipita indica (strain DSM 11827)</name>
    <name type="common">Root endophyte fungus</name>
    <name type="synonym">Piriformospora indica</name>
    <dbReference type="NCBI Taxonomy" id="1109443"/>
    <lineage>
        <taxon>Eukaryota</taxon>
        <taxon>Fungi</taxon>
        <taxon>Dikarya</taxon>
        <taxon>Basidiomycota</taxon>
        <taxon>Agaricomycotina</taxon>
        <taxon>Agaricomycetes</taxon>
        <taxon>Sebacinales</taxon>
        <taxon>Serendipitaceae</taxon>
        <taxon>Serendipita</taxon>
    </lineage>
</organism>
<keyword evidence="3" id="KW-1185">Reference proteome</keyword>
<dbReference type="AlphaFoldDB" id="G4TWM8"/>
<dbReference type="Proteomes" id="UP000007148">
    <property type="component" value="Unassembled WGS sequence"/>
</dbReference>
<dbReference type="InParanoid" id="G4TWM8"/>
<accession>G4TWM8</accession>
<protein>
    <submittedName>
        <fullName evidence="2">Uncharacterized protein</fullName>
    </submittedName>
</protein>
<name>G4TWM8_SERID</name>
<feature type="region of interest" description="Disordered" evidence="1">
    <location>
        <begin position="1"/>
        <end position="42"/>
    </location>
</feature>